<evidence type="ECO:0000256" key="1">
    <source>
        <dbReference type="SAM" id="MobiDB-lite"/>
    </source>
</evidence>
<proteinExistence type="predicted"/>
<keyword evidence="3" id="KW-1185">Reference proteome</keyword>
<organism evidence="2 3">
    <name type="scientific">Rhynchosporium graminicola</name>
    <dbReference type="NCBI Taxonomy" id="2792576"/>
    <lineage>
        <taxon>Eukaryota</taxon>
        <taxon>Fungi</taxon>
        <taxon>Dikarya</taxon>
        <taxon>Ascomycota</taxon>
        <taxon>Pezizomycotina</taxon>
        <taxon>Leotiomycetes</taxon>
        <taxon>Helotiales</taxon>
        <taxon>Ploettnerulaceae</taxon>
        <taxon>Rhynchosporium</taxon>
    </lineage>
</organism>
<feature type="region of interest" description="Disordered" evidence="1">
    <location>
        <begin position="51"/>
        <end position="76"/>
    </location>
</feature>
<dbReference type="EMBL" id="FJUW01000035">
    <property type="protein sequence ID" value="CZT05588.1"/>
    <property type="molecule type" value="Genomic_DNA"/>
</dbReference>
<accession>A0A1E1L7I7</accession>
<gene>
    <name evidence="2" type="ORF">RCO7_14829</name>
</gene>
<feature type="compositionally biased region" description="Polar residues" evidence="1">
    <location>
        <begin position="54"/>
        <end position="76"/>
    </location>
</feature>
<dbReference type="InParanoid" id="A0A1E1L7I7"/>
<dbReference type="Proteomes" id="UP000178129">
    <property type="component" value="Unassembled WGS sequence"/>
</dbReference>
<comment type="caution">
    <text evidence="2">The sequence shown here is derived from an EMBL/GenBank/DDBJ whole genome shotgun (WGS) entry which is preliminary data.</text>
</comment>
<name>A0A1E1L7I7_9HELO</name>
<feature type="region of interest" description="Disordered" evidence="1">
    <location>
        <begin position="1"/>
        <end position="25"/>
    </location>
</feature>
<dbReference type="AlphaFoldDB" id="A0A1E1L7I7"/>
<feature type="compositionally biased region" description="Polar residues" evidence="1">
    <location>
        <begin position="1"/>
        <end position="11"/>
    </location>
</feature>
<evidence type="ECO:0000313" key="2">
    <source>
        <dbReference type="EMBL" id="CZT05588.1"/>
    </source>
</evidence>
<sequence>MANPTLVSTSCRRSDKYVSPTNTGRFGFREVTDRDSKATLAAVAGVLNGKEWSNDGQRTVPDMNSSPIRNNQGTGL</sequence>
<protein>
    <submittedName>
        <fullName evidence="2">Uncharacterized protein</fullName>
    </submittedName>
</protein>
<reference evidence="3" key="1">
    <citation type="submission" date="2016-03" db="EMBL/GenBank/DDBJ databases">
        <authorList>
            <person name="Ploux O."/>
        </authorList>
    </citation>
    <scope>NUCLEOTIDE SEQUENCE [LARGE SCALE GENOMIC DNA]</scope>
    <source>
        <strain evidence="3">UK7</strain>
    </source>
</reference>
<evidence type="ECO:0000313" key="3">
    <source>
        <dbReference type="Proteomes" id="UP000178129"/>
    </source>
</evidence>